<organism evidence="1 2">
    <name type="scientific">Bacillus kandeliae</name>
    <dbReference type="NCBI Taxonomy" id="3129297"/>
    <lineage>
        <taxon>Bacteria</taxon>
        <taxon>Bacillati</taxon>
        <taxon>Bacillota</taxon>
        <taxon>Bacilli</taxon>
        <taxon>Bacillales</taxon>
        <taxon>Bacillaceae</taxon>
        <taxon>Bacillus</taxon>
    </lineage>
</organism>
<dbReference type="Proteomes" id="UP001387364">
    <property type="component" value="Chromosome"/>
</dbReference>
<dbReference type="EMBL" id="CP147404">
    <property type="protein sequence ID" value="WXB91857.1"/>
    <property type="molecule type" value="Genomic_DNA"/>
</dbReference>
<proteinExistence type="predicted"/>
<evidence type="ECO:0000313" key="1">
    <source>
        <dbReference type="EMBL" id="WXB91857.1"/>
    </source>
</evidence>
<sequence length="574" mass="63501">MTTRWVDEKMMLQCFPNTITSIIESAGWQEFAKYRAKSGKKYAEVRLFEAEGSDKVQRKFGLIHTYDLDKPTFPDERFVPETSNLAVIGVGNGTQTVFDFPAEYMLPGTEAVTVNGIPIANVDYMIDAKGRTITFNTAPSGLIKASYHLSSKAFEPINAFGVFLFDSVSFDMHEIDVSVGVGDDSTPVFDIGQTEIKPGSVTVYLDGVEVEDLSYVVDNSTGTVTFYSAPANGQAITADYTYSRKPIEGHDYGDLIVSASGVVNEADGMGSLAFAAATFLRPSIPTVMTFTNGDNFNSSFGRDSLLQVWGSINKDRLALFFRVDAASNPDDVYYVPFYLGRVNNSGNKPRQNTVLIGGAKSAVTGQWQKDKKLGDTLIDYGPNTTNGNEFVSLHQTIGGSYYQRHYLAFITHAKEIDKPETGDGPSVYTDKYHHSFMYIKHPFDKEVGVLDGIYAVHPKGLEQDAELEVEKTVVHEVIGMGDGQTRVFHLYHRCQEAQPLIYFDCNEQAGFTYDADYKAVEFATAPADGVEITASYTVNELYQFNLAMTPQTPMRREEASPYAPIGWGIYKENL</sequence>
<gene>
    <name evidence="1" type="ORF">WDJ61_11315</name>
</gene>
<accession>A0ABZ2N2B9</accession>
<evidence type="ECO:0000313" key="2">
    <source>
        <dbReference type="Proteomes" id="UP001387364"/>
    </source>
</evidence>
<keyword evidence="2" id="KW-1185">Reference proteome</keyword>
<dbReference type="RefSeq" id="WP_338749768.1">
    <property type="nucleotide sequence ID" value="NZ_CP147404.1"/>
</dbReference>
<name>A0ABZ2N2B9_9BACI</name>
<protein>
    <submittedName>
        <fullName evidence="1">DUF2460 domain-containing protein</fullName>
    </submittedName>
</protein>
<reference evidence="1 2" key="1">
    <citation type="submission" date="2024-02" db="EMBL/GenBank/DDBJ databases">
        <title>Seven novel Bacillus-like species.</title>
        <authorList>
            <person name="Liu G."/>
        </authorList>
    </citation>
    <scope>NUCLEOTIDE SEQUENCE [LARGE SCALE GENOMIC DNA]</scope>
    <source>
        <strain evidence="1 2">FJAT-52991</strain>
    </source>
</reference>